<evidence type="ECO:0000313" key="9">
    <source>
        <dbReference type="Proteomes" id="UP000593562"/>
    </source>
</evidence>
<dbReference type="Pfam" id="PF03942">
    <property type="entry name" value="DTW"/>
    <property type="match status" value="1"/>
</dbReference>
<keyword evidence="4" id="KW-0819">tRNA processing</keyword>
<dbReference type="SMART" id="SM01144">
    <property type="entry name" value="DTW"/>
    <property type="match status" value="1"/>
</dbReference>
<feature type="domain" description="DTW" evidence="7">
    <location>
        <begin position="9"/>
        <end position="272"/>
    </location>
</feature>
<comment type="similarity">
    <text evidence="5">Belongs to the TDD superfamily. DTWD2 family.</text>
</comment>
<proteinExistence type="inferred from homology"/>
<dbReference type="GO" id="GO:0008033">
    <property type="term" value="P:tRNA processing"/>
    <property type="evidence" value="ECO:0007669"/>
    <property type="project" value="UniProtKB-KW"/>
</dbReference>
<evidence type="ECO:0000259" key="7">
    <source>
        <dbReference type="SMART" id="SM01144"/>
    </source>
</evidence>
<name>A0A7J7C9M0_TRIWF</name>
<dbReference type="Proteomes" id="UP000593562">
    <property type="component" value="Unassembled WGS sequence"/>
</dbReference>
<gene>
    <name evidence="8" type="ORF">HS088_TW19G00148</name>
</gene>
<dbReference type="AlphaFoldDB" id="A0A7J7C9M0"/>
<comment type="catalytic activity">
    <reaction evidence="6">
        <text>a uridine in tRNA + S-adenosyl-L-methionine = a 3-[(3S)-3-amino-3-carboxypropyl]uridine in tRNA + S-methyl-5'-thioadenosine + H(+)</text>
        <dbReference type="Rhea" id="RHEA:62432"/>
        <dbReference type="Rhea" id="RHEA-COMP:13339"/>
        <dbReference type="Rhea" id="RHEA-COMP:16092"/>
        <dbReference type="ChEBI" id="CHEBI:15378"/>
        <dbReference type="ChEBI" id="CHEBI:17509"/>
        <dbReference type="ChEBI" id="CHEBI:59789"/>
        <dbReference type="ChEBI" id="CHEBI:65315"/>
        <dbReference type="ChEBI" id="CHEBI:82930"/>
        <dbReference type="EC" id="2.5.1.25"/>
    </reaction>
</comment>
<dbReference type="EC" id="2.5.1.25" evidence="1"/>
<accession>A0A7J7C9M0</accession>
<comment type="caution">
    <text evidence="8">The sequence shown here is derived from an EMBL/GenBank/DDBJ whole genome shotgun (WGS) entry which is preliminary data.</text>
</comment>
<dbReference type="EMBL" id="JAAARO010000019">
    <property type="protein sequence ID" value="KAF5730557.1"/>
    <property type="molecule type" value="Genomic_DNA"/>
</dbReference>
<dbReference type="PANTHER" id="PTHR21392:SF0">
    <property type="entry name" value="TRNA-URIDINE AMINOCARBOXYPROPYLTRANSFERASE 2"/>
    <property type="match status" value="1"/>
</dbReference>
<dbReference type="FunCoup" id="A0A7J7C9M0">
    <property type="interactions" value="137"/>
</dbReference>
<dbReference type="GO" id="GO:0016432">
    <property type="term" value="F:tRNA-uridine aminocarboxypropyltransferase activity"/>
    <property type="evidence" value="ECO:0007669"/>
    <property type="project" value="UniProtKB-EC"/>
</dbReference>
<dbReference type="InterPro" id="IPR039262">
    <property type="entry name" value="DTWD2/TAPT"/>
</dbReference>
<evidence type="ECO:0000256" key="2">
    <source>
        <dbReference type="ARBA" id="ARBA00022679"/>
    </source>
</evidence>
<evidence type="ECO:0000256" key="3">
    <source>
        <dbReference type="ARBA" id="ARBA00022691"/>
    </source>
</evidence>
<keyword evidence="3" id="KW-0949">S-adenosyl-L-methionine</keyword>
<keyword evidence="2" id="KW-0808">Transferase</keyword>
<keyword evidence="9" id="KW-1185">Reference proteome</keyword>
<sequence>MEVTPSKRKRPTCSSCSKPARLCLCTRIQTPPLENSVGVTILQHSLETKHALNSTRIAKLGLKNLTLATVFDVDTEARLVIRLLESGSGHYPETHKLVDGVSKREKVGGFVLKQFPKISQKIDQILASEAAIDDFSKGFVVKKLNHEQEEEFEIEVTAGSVLLYPSEKAMGVDDLKAMNYDVQNLIVLDGTWAKAKRMYVENPWLELLPHLKLEVEKMSLYGEVRKQPKAGCFSTIESIVYALKALGENSKELDNLLNVFQSMVGDQRRCKEERLSNVSVSPM</sequence>
<protein>
    <recommendedName>
        <fullName evidence="1">tRNA-uridine aminocarboxypropyltransferase</fullName>
        <ecNumber evidence="1">2.5.1.25</ecNumber>
    </recommendedName>
</protein>
<dbReference type="InParanoid" id="A0A7J7C9M0"/>
<dbReference type="PANTHER" id="PTHR21392">
    <property type="entry name" value="TRNA-URIDINE AMINOCARBOXYPROPYLTRANSFERASE 2"/>
    <property type="match status" value="1"/>
</dbReference>
<evidence type="ECO:0000313" key="8">
    <source>
        <dbReference type="EMBL" id="KAF5730557.1"/>
    </source>
</evidence>
<evidence type="ECO:0000256" key="5">
    <source>
        <dbReference type="ARBA" id="ARBA00034489"/>
    </source>
</evidence>
<dbReference type="InterPro" id="IPR005636">
    <property type="entry name" value="DTW"/>
</dbReference>
<reference evidence="8 9" key="1">
    <citation type="journal article" date="2020" name="Nat. Commun.">
        <title>Genome of Tripterygium wilfordii and identification of cytochrome P450 involved in triptolide biosynthesis.</title>
        <authorList>
            <person name="Tu L."/>
            <person name="Su P."/>
            <person name="Zhang Z."/>
            <person name="Gao L."/>
            <person name="Wang J."/>
            <person name="Hu T."/>
            <person name="Zhou J."/>
            <person name="Zhang Y."/>
            <person name="Zhao Y."/>
            <person name="Liu Y."/>
            <person name="Song Y."/>
            <person name="Tong Y."/>
            <person name="Lu Y."/>
            <person name="Yang J."/>
            <person name="Xu C."/>
            <person name="Jia M."/>
            <person name="Peters R.J."/>
            <person name="Huang L."/>
            <person name="Gao W."/>
        </authorList>
    </citation>
    <scope>NUCLEOTIDE SEQUENCE [LARGE SCALE GENOMIC DNA]</scope>
    <source>
        <strain evidence="9">cv. XIE 37</strain>
        <tissue evidence="8">Leaf</tissue>
    </source>
</reference>
<organism evidence="8 9">
    <name type="scientific">Tripterygium wilfordii</name>
    <name type="common">Thunder God vine</name>
    <dbReference type="NCBI Taxonomy" id="458696"/>
    <lineage>
        <taxon>Eukaryota</taxon>
        <taxon>Viridiplantae</taxon>
        <taxon>Streptophyta</taxon>
        <taxon>Embryophyta</taxon>
        <taxon>Tracheophyta</taxon>
        <taxon>Spermatophyta</taxon>
        <taxon>Magnoliopsida</taxon>
        <taxon>eudicotyledons</taxon>
        <taxon>Gunneridae</taxon>
        <taxon>Pentapetalae</taxon>
        <taxon>rosids</taxon>
        <taxon>fabids</taxon>
        <taxon>Celastrales</taxon>
        <taxon>Celastraceae</taxon>
        <taxon>Tripterygium</taxon>
    </lineage>
</organism>
<evidence type="ECO:0000256" key="4">
    <source>
        <dbReference type="ARBA" id="ARBA00022694"/>
    </source>
</evidence>
<evidence type="ECO:0000256" key="6">
    <source>
        <dbReference type="ARBA" id="ARBA00048718"/>
    </source>
</evidence>
<evidence type="ECO:0000256" key="1">
    <source>
        <dbReference type="ARBA" id="ARBA00012386"/>
    </source>
</evidence>